<feature type="non-terminal residue" evidence="1">
    <location>
        <position position="1"/>
    </location>
</feature>
<accession>A0A7X2MTM4</accession>
<feature type="non-terminal residue" evidence="1">
    <location>
        <position position="134"/>
    </location>
</feature>
<dbReference type="Gene3D" id="1.10.510.10">
    <property type="entry name" value="Transferase(Phosphotransferase) domain 1"/>
    <property type="match status" value="1"/>
</dbReference>
<dbReference type="EMBL" id="WKLC01002423">
    <property type="protein sequence ID" value="MSE19139.1"/>
    <property type="molecule type" value="Genomic_DNA"/>
</dbReference>
<evidence type="ECO:0000313" key="1">
    <source>
        <dbReference type="EMBL" id="MSE19139.1"/>
    </source>
</evidence>
<dbReference type="GO" id="GO:0004674">
    <property type="term" value="F:protein serine/threonine kinase activity"/>
    <property type="evidence" value="ECO:0007669"/>
    <property type="project" value="UniProtKB-KW"/>
</dbReference>
<dbReference type="SUPFAM" id="SSF56112">
    <property type="entry name" value="Protein kinase-like (PK-like)"/>
    <property type="match status" value="1"/>
</dbReference>
<dbReference type="AlphaFoldDB" id="A0A7X2MTM4"/>
<keyword evidence="1" id="KW-0808">Transferase</keyword>
<evidence type="ECO:0000313" key="2">
    <source>
        <dbReference type="Proteomes" id="UP000461948"/>
    </source>
</evidence>
<dbReference type="Proteomes" id="UP000461948">
    <property type="component" value="Unassembled WGS sequence"/>
</dbReference>
<dbReference type="InterPro" id="IPR011009">
    <property type="entry name" value="Kinase-like_dom_sf"/>
</dbReference>
<keyword evidence="1" id="KW-0418">Kinase</keyword>
<keyword evidence="1" id="KW-0723">Serine/threonine-protein kinase</keyword>
<comment type="caution">
    <text evidence="1">The sequence shown here is derived from an EMBL/GenBank/DDBJ whole genome shotgun (WGS) entry which is preliminary data.</text>
</comment>
<sequence length="134" mass="14280">EVEQGPWTDIYALGAVLHNLITGNPPPVSVVRCIEDNYQPLVERQPEGYSLPLLHAIDCALAMKPGDRPQTIDAFAALIDLPVSDVEAVVNSFPVPGEPPALPVEEPVETSAPVVMAMNHAAASAEPVTPRTVR</sequence>
<name>A0A7X2MTM4_ENTAG</name>
<organism evidence="1 2">
    <name type="scientific">Enterobacter agglomerans</name>
    <name type="common">Erwinia herbicola</name>
    <name type="synonym">Pantoea agglomerans</name>
    <dbReference type="NCBI Taxonomy" id="549"/>
    <lineage>
        <taxon>Bacteria</taxon>
        <taxon>Pseudomonadati</taxon>
        <taxon>Pseudomonadota</taxon>
        <taxon>Gammaproteobacteria</taxon>
        <taxon>Enterobacterales</taxon>
        <taxon>Erwiniaceae</taxon>
        <taxon>Pantoea</taxon>
        <taxon>Pantoea agglomerans group</taxon>
    </lineage>
</organism>
<reference evidence="1 2" key="1">
    <citation type="submission" date="2019-11" db="EMBL/GenBank/DDBJ databases">
        <title>Draft Genome Sequence of Plant Growth-Promoting Rhizosphere-Associated Bacteria.</title>
        <authorList>
            <person name="Vasilyev I.Y."/>
            <person name="Radchenko V."/>
            <person name="Ilnitskaya E.V."/>
        </authorList>
    </citation>
    <scope>NUCLEOTIDE SEQUENCE [LARGE SCALE GENOMIC DNA]</scope>
    <source>
        <strain evidence="1 2">VRA_MhP_f</strain>
    </source>
</reference>
<protein>
    <submittedName>
        <fullName evidence="1">Serine/threonine protein kinase</fullName>
    </submittedName>
</protein>
<proteinExistence type="predicted"/>
<gene>
    <name evidence="1" type="ORF">GKC49_29750</name>
</gene>